<feature type="compositionally biased region" description="Basic and acidic residues" evidence="1">
    <location>
        <begin position="722"/>
        <end position="732"/>
    </location>
</feature>
<dbReference type="GO" id="GO:0008641">
    <property type="term" value="F:ubiquitin-like modifier activating enzyme activity"/>
    <property type="evidence" value="ECO:0007669"/>
    <property type="project" value="InterPro"/>
</dbReference>
<name>A0A286UF91_9AGAM</name>
<feature type="compositionally biased region" description="Basic and acidic residues" evidence="1">
    <location>
        <begin position="680"/>
        <end position="694"/>
    </location>
</feature>
<protein>
    <submittedName>
        <fullName evidence="4">Ubiquitin-ligase molybdopterin-converting factor</fullName>
    </submittedName>
</protein>
<evidence type="ECO:0000259" key="3">
    <source>
        <dbReference type="Pfam" id="PF00899"/>
    </source>
</evidence>
<feature type="compositionally biased region" description="Low complexity" evidence="1">
    <location>
        <begin position="668"/>
        <end position="677"/>
    </location>
</feature>
<feature type="transmembrane region" description="Helical" evidence="2">
    <location>
        <begin position="20"/>
        <end position="40"/>
    </location>
</feature>
<organism evidence="4 5">
    <name type="scientific">Pyrrhoderma noxium</name>
    <dbReference type="NCBI Taxonomy" id="2282107"/>
    <lineage>
        <taxon>Eukaryota</taxon>
        <taxon>Fungi</taxon>
        <taxon>Dikarya</taxon>
        <taxon>Basidiomycota</taxon>
        <taxon>Agaricomycotina</taxon>
        <taxon>Agaricomycetes</taxon>
        <taxon>Hymenochaetales</taxon>
        <taxon>Hymenochaetaceae</taxon>
        <taxon>Pyrrhoderma</taxon>
    </lineage>
</organism>
<comment type="caution">
    <text evidence="4">The sequence shown here is derived from an EMBL/GenBank/DDBJ whole genome shotgun (WGS) entry which is preliminary data.</text>
</comment>
<dbReference type="InterPro" id="IPR000594">
    <property type="entry name" value="ThiF_NAD_FAD-bd"/>
</dbReference>
<evidence type="ECO:0000256" key="1">
    <source>
        <dbReference type="SAM" id="MobiDB-lite"/>
    </source>
</evidence>
<dbReference type="Pfam" id="PF00314">
    <property type="entry name" value="Thaumatin"/>
    <property type="match status" value="1"/>
</dbReference>
<dbReference type="Gene3D" id="3.40.50.720">
    <property type="entry name" value="NAD(P)-binding Rossmann-like Domain"/>
    <property type="match status" value="1"/>
</dbReference>
<feature type="transmembrane region" description="Helical" evidence="2">
    <location>
        <begin position="139"/>
        <end position="160"/>
    </location>
</feature>
<dbReference type="Proteomes" id="UP000217199">
    <property type="component" value="Unassembled WGS sequence"/>
</dbReference>
<accession>A0A286UF91</accession>
<dbReference type="PANTHER" id="PTHR43267">
    <property type="entry name" value="TRNA THREONYLCARBAMOYLADENOSINE DEHYDRATASE"/>
    <property type="match status" value="1"/>
</dbReference>
<dbReference type="InterPro" id="IPR045886">
    <property type="entry name" value="ThiF/MoeB/HesA"/>
</dbReference>
<feature type="region of interest" description="Disordered" evidence="1">
    <location>
        <begin position="668"/>
        <end position="733"/>
    </location>
</feature>
<dbReference type="Pfam" id="PF03134">
    <property type="entry name" value="TB2_DP1_HVA22"/>
    <property type="match status" value="1"/>
</dbReference>
<dbReference type="GO" id="GO:0061503">
    <property type="term" value="F:tRNA threonylcarbamoyladenosine dehydratase"/>
    <property type="evidence" value="ECO:0007669"/>
    <property type="project" value="TreeGrafter"/>
</dbReference>
<dbReference type="SMART" id="SM00205">
    <property type="entry name" value="THN"/>
    <property type="match status" value="1"/>
</dbReference>
<dbReference type="AlphaFoldDB" id="A0A286UF91"/>
<dbReference type="GO" id="GO:0061504">
    <property type="term" value="P:cyclic threonylcarbamoyladenosine biosynthetic process"/>
    <property type="evidence" value="ECO:0007669"/>
    <property type="project" value="TreeGrafter"/>
</dbReference>
<dbReference type="PRINTS" id="PR00347">
    <property type="entry name" value="THAUMATIN"/>
</dbReference>
<dbReference type="SUPFAM" id="SSF49870">
    <property type="entry name" value="Osmotin, thaumatin-like protein"/>
    <property type="match status" value="1"/>
</dbReference>
<dbReference type="SUPFAM" id="SSF69572">
    <property type="entry name" value="Activating enzymes of the ubiquitin-like proteins"/>
    <property type="match status" value="1"/>
</dbReference>
<dbReference type="InterPro" id="IPR035985">
    <property type="entry name" value="Ubiquitin-activating_enz"/>
</dbReference>
<dbReference type="PROSITE" id="PS51367">
    <property type="entry name" value="THAUMATIN_2"/>
    <property type="match status" value="1"/>
</dbReference>
<dbReference type="InterPro" id="IPR037176">
    <property type="entry name" value="Osmotin/thaumatin-like_sf"/>
</dbReference>
<evidence type="ECO:0000313" key="4">
    <source>
        <dbReference type="EMBL" id="PAV18273.1"/>
    </source>
</evidence>
<dbReference type="InterPro" id="IPR004345">
    <property type="entry name" value="TB2_DP1_HVA22"/>
</dbReference>
<reference evidence="4 5" key="1">
    <citation type="journal article" date="2017" name="Mol. Ecol.">
        <title>Comparative and population genomic landscape of Phellinus noxius: A hypervariable fungus causing root rot in trees.</title>
        <authorList>
            <person name="Chung C.L."/>
            <person name="Lee T.J."/>
            <person name="Akiba M."/>
            <person name="Lee H.H."/>
            <person name="Kuo T.H."/>
            <person name="Liu D."/>
            <person name="Ke H.M."/>
            <person name="Yokoi T."/>
            <person name="Roa M.B."/>
            <person name="Lu M.J."/>
            <person name="Chang Y.Y."/>
            <person name="Ann P.J."/>
            <person name="Tsai J.N."/>
            <person name="Chen C.Y."/>
            <person name="Tzean S.S."/>
            <person name="Ota Y."/>
            <person name="Hattori T."/>
            <person name="Sahashi N."/>
            <person name="Liou R.F."/>
            <person name="Kikuchi T."/>
            <person name="Tsai I.J."/>
        </authorList>
    </citation>
    <scope>NUCLEOTIDE SEQUENCE [LARGE SCALE GENOMIC DNA]</scope>
    <source>
        <strain evidence="4 5">FFPRI411160</strain>
    </source>
</reference>
<dbReference type="EMBL" id="NBII01000006">
    <property type="protein sequence ID" value="PAV18273.1"/>
    <property type="molecule type" value="Genomic_DNA"/>
</dbReference>
<dbReference type="OrthoDB" id="10265862at2759"/>
<dbReference type="InParanoid" id="A0A286UF91"/>
<dbReference type="CDD" id="cd00755">
    <property type="entry name" value="YgdL_like"/>
    <property type="match status" value="1"/>
</dbReference>
<dbReference type="Gene3D" id="2.60.110.10">
    <property type="entry name" value="Thaumatin"/>
    <property type="match status" value="1"/>
</dbReference>
<keyword evidence="5" id="KW-1185">Reference proteome</keyword>
<keyword evidence="2" id="KW-1133">Transmembrane helix</keyword>
<proteinExistence type="predicted"/>
<dbReference type="STRING" id="2282107.A0A286UF91"/>
<dbReference type="Pfam" id="PF00899">
    <property type="entry name" value="ThiF"/>
    <property type="match status" value="1"/>
</dbReference>
<dbReference type="InterPro" id="IPR001938">
    <property type="entry name" value="Thaumatin"/>
</dbReference>
<keyword evidence="2" id="KW-0812">Transmembrane</keyword>
<keyword evidence="2" id="KW-0472">Membrane</keyword>
<dbReference type="GO" id="GO:0005741">
    <property type="term" value="C:mitochondrial outer membrane"/>
    <property type="evidence" value="ECO:0007669"/>
    <property type="project" value="TreeGrafter"/>
</dbReference>
<sequence length="1052" mass="115020">MDGSNTLTNLTSQLSQSHKAQLILAATAGCVVTAGAFLGYNSFERKRRIQELREEVRRRASSIGEQTDIRRAQFEDSYDFPRIVDPSASAAVNLVERVEPVKARVQKGEAPEELFREQLARCYALFKEEGMERIRKSKVVVVGCGGVGSWAAIMLVRSGVTNIRLVDFDRVTMSSLNRHATATLGDVGLSKVQAMKQALERISLKVEVDAREELWTKEDGGKLLDDMDFVIDAIDNITTKVDLLKYCHAHKLKVISSMGAGSKLDPTRIQISDISCTAEDSLSRAVRVQLRKAGIASGIPVVYSTEQPVEDIKLLPLSEEEKEKGNVQELTPFDDFRVRILPVFGPLPSIFGLNAAAYVLCEISGRPIANPLWIKGRKKTYEKLLRELLVREEKIAGETINRLPIDENDVSYIYEDLYRGRSIVPPYRVPNKAALTRWDPKEPLSVTNCVVFDAPELKKHVDGCAKGLGPEEVWGSETTVIISATAAFLYPGYASYKTLSQRPASEEDLERWLMYWSVLGCIVGVEYVAEWLISWLPFYYPIKTLFLLYLSLPQTRGSSYIYINYLQPFLHYHEADIDATVSKLKARVYNYLQERLRLLWAAILGSLGQGSQPGTSAASDSAQPPTMNDPVSGPAQLIGGFWRSYGPSIVASGASLFTAASVAAAAQQAQPSRAPAQNRGHSENSEERRRRLEAELASLNNSSGSDDDMMTTHPGSTGYRPARTESSADIRSRGGQFEEVEVPSDVEGYDVGRAPGAPAQGVQRSSSLFGWGWGDPTKSANVLTRLRYRNIVLRIKNLEILERYQRLATAVLSFVACAASRTITVKNNCPYTVWPGLYTDPSSPGKPNHATGWEAAKGTSQTVTVPDNWTSGRIWGRRDCNFGANPGPNSCASAGCNGGLECTNPGVPPASLAEWTLQGDGNKDYYDVSLVDGFNIPMSITNNKNCPVADCPADLNPSCPKQLQPAPGPNGAILGCSSACSANIDGHPQDSANCCSGSHSTPDKCPASGVQFYDYFKKGCPNAYAYAYDEPSGALKSCDSGQKADYTLTFCP</sequence>
<gene>
    <name evidence="4" type="ORF">PNOK_0675900</name>
</gene>
<evidence type="ECO:0000256" key="2">
    <source>
        <dbReference type="SAM" id="Phobius"/>
    </source>
</evidence>
<feature type="domain" description="THIF-type NAD/FAD binding fold" evidence="3">
    <location>
        <begin position="123"/>
        <end position="366"/>
    </location>
</feature>
<evidence type="ECO:0000313" key="5">
    <source>
        <dbReference type="Proteomes" id="UP000217199"/>
    </source>
</evidence>
<dbReference type="PANTHER" id="PTHR43267:SF2">
    <property type="entry name" value="TRNA THREONYLCARBAMOYLADENOSINE DEHYDRATASE 1-RELATED"/>
    <property type="match status" value="1"/>
</dbReference>